<protein>
    <submittedName>
        <fullName evidence="1">LysR family transcriptional regulator</fullName>
    </submittedName>
</protein>
<gene>
    <name evidence="1" type="ORF">ALQ65_04684</name>
</gene>
<reference evidence="1 2" key="1">
    <citation type="submission" date="2018-08" db="EMBL/GenBank/DDBJ databases">
        <title>Recombination of ecologically and evolutionarily significant loci maintains genetic cohesion in the Pseudomonas syringae species complex.</title>
        <authorList>
            <person name="Dillon M."/>
            <person name="Thakur S."/>
            <person name="Almeida R.N.D."/>
            <person name="Weir B.S."/>
            <person name="Guttman D.S."/>
        </authorList>
    </citation>
    <scope>NUCLEOTIDE SEQUENCE [LARGE SCALE GENOMIC DNA]</scope>
    <source>
        <strain evidence="1 2">ICMP 12341</strain>
    </source>
</reference>
<dbReference type="EMBL" id="RBOV01000103">
    <property type="protein sequence ID" value="RMN13392.1"/>
    <property type="molecule type" value="Genomic_DNA"/>
</dbReference>
<sequence length="44" mass="4912">MGFVARIQRKRRVQIVQQFMDWLASEQALSGVSLAGRPLPSIAV</sequence>
<proteinExistence type="predicted"/>
<comment type="caution">
    <text evidence="1">The sequence shown here is derived from an EMBL/GenBank/DDBJ whole genome shotgun (WGS) entry which is preliminary data.</text>
</comment>
<dbReference type="AlphaFoldDB" id="A0A0P9LJM3"/>
<evidence type="ECO:0000313" key="2">
    <source>
        <dbReference type="Proteomes" id="UP000271468"/>
    </source>
</evidence>
<dbReference type="Proteomes" id="UP000271468">
    <property type="component" value="Unassembled WGS sequence"/>
</dbReference>
<name>A0A0P9LJM3_9PSED</name>
<evidence type="ECO:0000313" key="1">
    <source>
        <dbReference type="EMBL" id="RMN13392.1"/>
    </source>
</evidence>
<accession>A0A0P9LJM3</accession>
<organism evidence="1 2">
    <name type="scientific">Pseudomonas syringae pv. coriandricola</name>
    <dbReference type="NCBI Taxonomy" id="264453"/>
    <lineage>
        <taxon>Bacteria</taxon>
        <taxon>Pseudomonadati</taxon>
        <taxon>Pseudomonadota</taxon>
        <taxon>Gammaproteobacteria</taxon>
        <taxon>Pseudomonadales</taxon>
        <taxon>Pseudomonadaceae</taxon>
        <taxon>Pseudomonas</taxon>
    </lineage>
</organism>